<dbReference type="AlphaFoldDB" id="A0A212K2Y6"/>
<sequence>MAKKARLASRASRAFFAGFVDYQPPCGSPDKKPYSGKIGGSKILDRGDLFFIAFLLKEL</sequence>
<evidence type="ECO:0000313" key="1">
    <source>
        <dbReference type="EMBL" id="SBW06043.1"/>
    </source>
</evidence>
<dbReference type="EMBL" id="FLUQ01000002">
    <property type="protein sequence ID" value="SBW06043.1"/>
    <property type="molecule type" value="Genomic_DNA"/>
</dbReference>
<organism evidence="1">
    <name type="scientific">uncultured delta proteobacterium</name>
    <dbReference type="NCBI Taxonomy" id="34034"/>
    <lineage>
        <taxon>Bacteria</taxon>
        <taxon>Deltaproteobacteria</taxon>
        <taxon>environmental samples</taxon>
    </lineage>
</organism>
<reference evidence="1" key="1">
    <citation type="submission" date="2016-04" db="EMBL/GenBank/DDBJ databases">
        <authorList>
            <person name="Evans L.H."/>
            <person name="Alamgir A."/>
            <person name="Owens N."/>
            <person name="Weber N.D."/>
            <person name="Virtaneva K."/>
            <person name="Barbian K."/>
            <person name="Babar A."/>
            <person name="Rosenke K."/>
        </authorList>
    </citation>
    <scope>NUCLEOTIDE SEQUENCE</scope>
    <source>
        <strain evidence="1">86</strain>
    </source>
</reference>
<protein>
    <submittedName>
        <fullName evidence="1">Uncharacterized protein</fullName>
    </submittedName>
</protein>
<accession>A0A212K2Y6</accession>
<name>A0A212K2Y6_9DELT</name>
<proteinExistence type="predicted"/>
<gene>
    <name evidence="1" type="ORF">KL86DPRO_20593</name>
</gene>